<dbReference type="Proteomes" id="UP000673375">
    <property type="component" value="Unassembled WGS sequence"/>
</dbReference>
<keyword evidence="2" id="KW-1185">Reference proteome</keyword>
<name>A0ABS4CMK3_9ENTE</name>
<dbReference type="Pfam" id="PF17924">
    <property type="entry name" value="TetR_C_19"/>
    <property type="match status" value="1"/>
</dbReference>
<dbReference type="InterPro" id="IPR009057">
    <property type="entry name" value="Homeodomain-like_sf"/>
</dbReference>
<proteinExistence type="predicted"/>
<sequence>MPKQTFFNLPEEKRLMIEEVLLDIFCDQHISQVKVARIVEETKISRAAFYKYFSTLEDAHTYMSSKISGLIHQDVLTYIECNKHDFFRGISQFLVYCSELPHDSSHWKGIKLLIKGENTELYQRMPLSADSPLAIKWRNLLQLNAFKMKDEAEAISFLYFIRDLVIDSLASFIANDWGTGELLNDFSYKANWLLKGIK</sequence>
<dbReference type="SUPFAM" id="SSF46689">
    <property type="entry name" value="Homeodomain-like"/>
    <property type="match status" value="1"/>
</dbReference>
<protein>
    <submittedName>
        <fullName evidence="1">TetR/AcrR family transcriptional regulator</fullName>
    </submittedName>
</protein>
<evidence type="ECO:0000313" key="2">
    <source>
        <dbReference type="Proteomes" id="UP000673375"/>
    </source>
</evidence>
<reference evidence="1 2" key="1">
    <citation type="submission" date="2020-12" db="EMBL/GenBank/DDBJ databases">
        <title>Vagococcus allomyrinae sp. nov. and Enterococcus lavae sp. nov., isolated from the larvae of Allomyrina dichotoma.</title>
        <authorList>
            <person name="Lee S.D."/>
        </authorList>
    </citation>
    <scope>NUCLEOTIDE SEQUENCE [LARGE SCALE GENOMIC DNA]</scope>
    <source>
        <strain evidence="1 2">BWM-S5</strain>
    </source>
</reference>
<dbReference type="EMBL" id="JAEDXU010000007">
    <property type="protein sequence ID" value="MBP1047423.1"/>
    <property type="molecule type" value="Genomic_DNA"/>
</dbReference>
<accession>A0ABS4CMK3</accession>
<organism evidence="1 2">
    <name type="scientific">Enterococcus larvae</name>
    <dbReference type="NCBI Taxonomy" id="2794352"/>
    <lineage>
        <taxon>Bacteria</taxon>
        <taxon>Bacillati</taxon>
        <taxon>Bacillota</taxon>
        <taxon>Bacilli</taxon>
        <taxon>Lactobacillales</taxon>
        <taxon>Enterococcaceae</taxon>
        <taxon>Enterococcus</taxon>
    </lineage>
</organism>
<evidence type="ECO:0000313" key="1">
    <source>
        <dbReference type="EMBL" id="MBP1047423.1"/>
    </source>
</evidence>
<comment type="caution">
    <text evidence="1">The sequence shown here is derived from an EMBL/GenBank/DDBJ whole genome shotgun (WGS) entry which is preliminary data.</text>
</comment>
<dbReference type="Gene3D" id="1.10.357.10">
    <property type="entry name" value="Tetracycline Repressor, domain 2"/>
    <property type="match status" value="1"/>
</dbReference>
<gene>
    <name evidence="1" type="ORF">I6N96_14150</name>
</gene>
<dbReference type="RefSeq" id="WP_209558197.1">
    <property type="nucleotide sequence ID" value="NZ_JAEDXU010000007.1"/>
</dbReference>